<proteinExistence type="inferred from homology"/>
<evidence type="ECO:0000256" key="7">
    <source>
        <dbReference type="ARBA" id="ARBA00022670"/>
    </source>
</evidence>
<protein>
    <submittedName>
        <fullName evidence="15 16">Leukotriene A-4 hydrolase-like</fullName>
    </submittedName>
</protein>
<dbReference type="RefSeq" id="XP_024884725.1">
    <property type="nucleotide sequence ID" value="XM_025028957.1"/>
</dbReference>
<dbReference type="SMART" id="SM01263">
    <property type="entry name" value="Leuk-A4-hydro_C"/>
    <property type="match status" value="1"/>
</dbReference>
<dbReference type="InterPro" id="IPR016024">
    <property type="entry name" value="ARM-type_fold"/>
</dbReference>
<dbReference type="InterPro" id="IPR034015">
    <property type="entry name" value="M1_LTA4H"/>
</dbReference>
<evidence type="ECO:0000256" key="6">
    <source>
        <dbReference type="ARBA" id="ARBA00022622"/>
    </source>
</evidence>
<dbReference type="Pfam" id="PF01433">
    <property type="entry name" value="Peptidase_M1"/>
    <property type="match status" value="1"/>
</dbReference>
<evidence type="ECO:0000256" key="2">
    <source>
        <dbReference type="ARBA" id="ARBA00004496"/>
    </source>
</evidence>
<dbReference type="InterPro" id="IPR014782">
    <property type="entry name" value="Peptidase_M1_dom"/>
</dbReference>
<keyword evidence="6" id="KW-0325">Glycoprotein</keyword>
<evidence type="ECO:0000256" key="8">
    <source>
        <dbReference type="ARBA" id="ARBA00022723"/>
    </source>
</evidence>
<dbReference type="InterPro" id="IPR001930">
    <property type="entry name" value="Peptidase_M1"/>
</dbReference>
<dbReference type="GO" id="GO:0006508">
    <property type="term" value="P:proteolysis"/>
    <property type="evidence" value="ECO:0007669"/>
    <property type="project" value="UniProtKB-KW"/>
</dbReference>
<dbReference type="PANTHER" id="PTHR45726:SF3">
    <property type="entry name" value="LEUKOTRIENE A-4 HYDROLASE"/>
    <property type="match status" value="1"/>
</dbReference>
<dbReference type="OrthoDB" id="79562at2759"/>
<dbReference type="InterPro" id="IPR038502">
    <property type="entry name" value="M1_LTA-4_hydro/amino_C_sf"/>
</dbReference>
<evidence type="ECO:0000256" key="11">
    <source>
        <dbReference type="ARBA" id="ARBA00023049"/>
    </source>
</evidence>
<dbReference type="GO" id="GO:0043171">
    <property type="term" value="P:peptide catabolic process"/>
    <property type="evidence" value="ECO:0007669"/>
    <property type="project" value="TreeGrafter"/>
</dbReference>
<evidence type="ECO:0000256" key="1">
    <source>
        <dbReference type="ARBA" id="ARBA00001947"/>
    </source>
</evidence>
<keyword evidence="12" id="KW-0449">Lipoprotein</keyword>
<evidence type="ECO:0000256" key="3">
    <source>
        <dbReference type="ARBA" id="ARBA00004609"/>
    </source>
</evidence>
<dbReference type="Gene3D" id="1.25.40.320">
    <property type="entry name" value="Peptidase M1, leukotriene A4 hydrolase/aminopeptidase C-terminal domain"/>
    <property type="match status" value="1"/>
</dbReference>
<evidence type="ECO:0000313" key="14">
    <source>
        <dbReference type="Proteomes" id="UP000504618"/>
    </source>
</evidence>
<dbReference type="SUPFAM" id="SSF63737">
    <property type="entry name" value="Leukotriene A4 hydrolase N-terminal domain"/>
    <property type="match status" value="1"/>
</dbReference>
<sequence>MDFSRSIIDPHSFAEPELARVKNTNLELIVDFDNKVLKGKAILTIKRKPLASEIILDNLKLVISSVTNVLDGKPLRHRIVKCSALGSLFCVELPPAVDIYTFNPECKIQIEYKTTENSPALHWLIPAQTADGKHHFLLSHNKLIYARAWFPCQDTPSVKSTYTANISVPKNYRVVMSAILNNEYESGELNVYEFHQMNPVPSHAVIIAVGLLEKTKLNAKSNIFAESKFIRESIDTFETNFSKIERMLEIAESMCGSYFWERYDICVLPRSIAHFEIECPCVIFIPPTLLYGDFTCVGLFARNISQSWTGNLVTCCNYENLWLNKSFNIFISRKIESELLTEILFSERHKAHILPEIKHDIKNFLQCEGLEDLRKMEFDLLKCLKPNLTNLLPYEATKYVPYEWGCVLLTHLEYMLEIKKSSVFEPFLKSYFLKFAFKSINTQDWIKYLYLYFSDKKEKKILYDLTLGKWLYDIVSPLMVPLFPSASGMTKWETKCSDLADRWVKWNCKTDRIPPMLIDERHPCDAEKIIFLSSLHTSYESLTIHKLRLISCRYAFDCQNAKIRCLWLLLCIKVRWVGKVESALYFASQNCSPDYACDIFQYLYEWTEMRPIAIKTYIYNKGKMLYETKEKLATILHLN</sequence>
<dbReference type="Proteomes" id="UP000504618">
    <property type="component" value="Unplaced"/>
</dbReference>
<dbReference type="InterPro" id="IPR045357">
    <property type="entry name" value="Aminopeptidase_N-like_N"/>
</dbReference>
<keyword evidence="10" id="KW-0862">Zinc</keyword>
<dbReference type="Pfam" id="PF17900">
    <property type="entry name" value="Peptidase_M1_N"/>
    <property type="match status" value="1"/>
</dbReference>
<keyword evidence="6" id="KW-0472">Membrane</keyword>
<feature type="domain" description="Peptidase M1 leukotriene A4 hydrolase/aminopeptidase C-terminal" evidence="13">
    <location>
        <begin position="494"/>
        <end position="636"/>
    </location>
</feature>
<accession>A0A6J1QVQ3</accession>
<evidence type="ECO:0000313" key="16">
    <source>
        <dbReference type="RefSeq" id="XP_024884725.1"/>
    </source>
</evidence>
<dbReference type="GO" id="GO:0005829">
    <property type="term" value="C:cytosol"/>
    <property type="evidence" value="ECO:0007669"/>
    <property type="project" value="TreeGrafter"/>
</dbReference>
<dbReference type="RefSeq" id="XP_024884724.1">
    <property type="nucleotide sequence ID" value="XM_025028956.1"/>
</dbReference>
<comment type="cofactor">
    <cofactor evidence="1">
        <name>Zn(2+)</name>
        <dbReference type="ChEBI" id="CHEBI:29105"/>
    </cofactor>
</comment>
<dbReference type="GO" id="GO:0008237">
    <property type="term" value="F:metallopeptidase activity"/>
    <property type="evidence" value="ECO:0007669"/>
    <property type="project" value="UniProtKB-KW"/>
</dbReference>
<reference evidence="15 16" key="1">
    <citation type="submission" date="2025-04" db="UniProtKB">
        <authorList>
            <consortium name="RefSeq"/>
        </authorList>
    </citation>
    <scope>IDENTIFICATION</scope>
    <source>
        <tissue evidence="15 16">Whole body</tissue>
    </source>
</reference>
<evidence type="ECO:0000313" key="15">
    <source>
        <dbReference type="RefSeq" id="XP_024884724.1"/>
    </source>
</evidence>
<dbReference type="SUPFAM" id="SSF55486">
    <property type="entry name" value="Metalloproteases ('zincins'), catalytic domain"/>
    <property type="match status" value="1"/>
</dbReference>
<dbReference type="GO" id="GO:0004177">
    <property type="term" value="F:aminopeptidase activity"/>
    <property type="evidence" value="ECO:0007669"/>
    <property type="project" value="TreeGrafter"/>
</dbReference>
<dbReference type="AlphaFoldDB" id="A0A6J1QVQ3"/>
<dbReference type="Gene3D" id="3.30.2010.30">
    <property type="match status" value="1"/>
</dbReference>
<dbReference type="InterPro" id="IPR015211">
    <property type="entry name" value="Peptidase_M1_C"/>
</dbReference>
<keyword evidence="6" id="KW-0336">GPI-anchor</keyword>
<evidence type="ECO:0000256" key="4">
    <source>
        <dbReference type="ARBA" id="ARBA00010136"/>
    </source>
</evidence>
<dbReference type="Gene3D" id="2.60.40.1730">
    <property type="entry name" value="tricorn interacting facor f3 domain"/>
    <property type="match status" value="1"/>
</dbReference>
<keyword evidence="8" id="KW-0479">Metal-binding</keyword>
<evidence type="ECO:0000259" key="13">
    <source>
        <dbReference type="SMART" id="SM01263"/>
    </source>
</evidence>
<keyword evidence="14" id="KW-1185">Reference proteome</keyword>
<name>A0A6J1QVQ3_9HYME</name>
<comment type="subcellular location">
    <subcellularLocation>
        <location evidence="3">Cell membrane</location>
        <topology evidence="3">Lipid-anchor</topology>
        <topology evidence="3">GPI-anchor</topology>
    </subcellularLocation>
    <subcellularLocation>
        <location evidence="2">Cytoplasm</location>
    </subcellularLocation>
</comment>
<dbReference type="GO" id="GO:0005886">
    <property type="term" value="C:plasma membrane"/>
    <property type="evidence" value="ECO:0007669"/>
    <property type="project" value="UniProtKB-SubCell"/>
</dbReference>
<evidence type="ECO:0000256" key="10">
    <source>
        <dbReference type="ARBA" id="ARBA00022833"/>
    </source>
</evidence>
<keyword evidence="11" id="KW-0482">Metalloprotease</keyword>
<dbReference type="PANTHER" id="PTHR45726">
    <property type="entry name" value="LEUKOTRIENE A-4 HYDROLASE"/>
    <property type="match status" value="1"/>
</dbReference>
<evidence type="ECO:0000256" key="5">
    <source>
        <dbReference type="ARBA" id="ARBA00022490"/>
    </source>
</evidence>
<gene>
    <name evidence="15 16" type="primary">LOC112462892</name>
</gene>
<keyword evidence="5" id="KW-0963">Cytoplasm</keyword>
<dbReference type="PRINTS" id="PR00756">
    <property type="entry name" value="ALADIPTASE"/>
</dbReference>
<comment type="similarity">
    <text evidence="4">Belongs to the peptidase M1 family.</text>
</comment>
<dbReference type="Pfam" id="PF09127">
    <property type="entry name" value="Leuk-A4-hydro_C"/>
    <property type="match status" value="1"/>
</dbReference>
<dbReference type="GO" id="GO:0008270">
    <property type="term" value="F:zinc ion binding"/>
    <property type="evidence" value="ECO:0007669"/>
    <property type="project" value="InterPro"/>
</dbReference>
<keyword evidence="7" id="KW-0645">Protease</keyword>
<dbReference type="InterPro" id="IPR042097">
    <property type="entry name" value="Aminopeptidase_N-like_N_sf"/>
</dbReference>
<dbReference type="GO" id="GO:0004301">
    <property type="term" value="F:epoxide hydrolase activity"/>
    <property type="evidence" value="ECO:0007669"/>
    <property type="project" value="TreeGrafter"/>
</dbReference>
<keyword evidence="9" id="KW-0378">Hydrolase</keyword>
<dbReference type="GO" id="GO:0098552">
    <property type="term" value="C:side of membrane"/>
    <property type="evidence" value="ECO:0007669"/>
    <property type="project" value="UniProtKB-KW"/>
</dbReference>
<evidence type="ECO:0000256" key="9">
    <source>
        <dbReference type="ARBA" id="ARBA00022801"/>
    </source>
</evidence>
<dbReference type="InterPro" id="IPR027268">
    <property type="entry name" value="Peptidase_M4/M1_CTD_sf"/>
</dbReference>
<dbReference type="GeneID" id="112462892"/>
<organism evidence="14 16">
    <name type="scientific">Temnothorax curvispinosus</name>
    <dbReference type="NCBI Taxonomy" id="300111"/>
    <lineage>
        <taxon>Eukaryota</taxon>
        <taxon>Metazoa</taxon>
        <taxon>Ecdysozoa</taxon>
        <taxon>Arthropoda</taxon>
        <taxon>Hexapoda</taxon>
        <taxon>Insecta</taxon>
        <taxon>Pterygota</taxon>
        <taxon>Neoptera</taxon>
        <taxon>Endopterygota</taxon>
        <taxon>Hymenoptera</taxon>
        <taxon>Apocrita</taxon>
        <taxon>Aculeata</taxon>
        <taxon>Formicoidea</taxon>
        <taxon>Formicidae</taxon>
        <taxon>Myrmicinae</taxon>
        <taxon>Temnothorax</taxon>
    </lineage>
</organism>
<dbReference type="Gene3D" id="1.10.390.10">
    <property type="entry name" value="Neutral Protease Domain 2"/>
    <property type="match status" value="1"/>
</dbReference>
<evidence type="ECO:0000256" key="12">
    <source>
        <dbReference type="ARBA" id="ARBA00023288"/>
    </source>
</evidence>
<dbReference type="SUPFAM" id="SSF48371">
    <property type="entry name" value="ARM repeat"/>
    <property type="match status" value="1"/>
</dbReference>